<dbReference type="EMBL" id="MN740101">
    <property type="protein sequence ID" value="QHT87815.1"/>
    <property type="molecule type" value="Genomic_DNA"/>
</dbReference>
<dbReference type="AlphaFoldDB" id="A0A6C0I5Y4"/>
<accession>A0A6C0I5Y4</accession>
<sequence length="280" mass="32730">MIEVIYQTPGENVTWSTTNMYHKFYSYLNENYECVHKEPTCIGYGSPNSPHIMTIKNIETNKYFVVSYWDHNRDVYNPAYGWDVDNMVELFTSTSGMHCDFKFTPFSYMAYSTEYEQYSKNMVPYNEKPNNELTFRGYLHGMRNQLNALNELPMQSDKLSPFEYFTELTNNKICLSLNGAAEICNRDLEIMAAGSVLLRPLLKQKFHNELIPNVHYIPFDNSDDAVEQMRIIKDKHNQIKNDDTLLRKISTNGHEWYLKNGTVQANVDILKSILNMNLIM</sequence>
<organism evidence="1">
    <name type="scientific">viral metagenome</name>
    <dbReference type="NCBI Taxonomy" id="1070528"/>
    <lineage>
        <taxon>unclassified sequences</taxon>
        <taxon>metagenomes</taxon>
        <taxon>organismal metagenomes</taxon>
    </lineage>
</organism>
<proteinExistence type="predicted"/>
<name>A0A6C0I5Y4_9ZZZZ</name>
<evidence type="ECO:0000313" key="1">
    <source>
        <dbReference type="EMBL" id="QHT87815.1"/>
    </source>
</evidence>
<protein>
    <recommendedName>
        <fullName evidence="2">Glycosyl transferase CAP10 domain-containing protein</fullName>
    </recommendedName>
</protein>
<reference evidence="1" key="1">
    <citation type="journal article" date="2020" name="Nature">
        <title>Giant virus diversity and host interactions through global metagenomics.</title>
        <authorList>
            <person name="Schulz F."/>
            <person name="Roux S."/>
            <person name="Paez-Espino D."/>
            <person name="Jungbluth S."/>
            <person name="Walsh D.A."/>
            <person name="Denef V.J."/>
            <person name="McMahon K.D."/>
            <person name="Konstantinidis K.T."/>
            <person name="Eloe-Fadrosh E.A."/>
            <person name="Kyrpides N.C."/>
            <person name="Woyke T."/>
        </authorList>
    </citation>
    <scope>NUCLEOTIDE SEQUENCE</scope>
    <source>
        <strain evidence="1">GVMAG-M-3300023184-191</strain>
    </source>
</reference>
<evidence type="ECO:0008006" key="2">
    <source>
        <dbReference type="Google" id="ProtNLM"/>
    </source>
</evidence>